<dbReference type="SUPFAM" id="SSF101936">
    <property type="entry name" value="DNA-binding pseudobarrel domain"/>
    <property type="match status" value="1"/>
</dbReference>
<name>A0A5A7Q662_STRAF</name>
<protein>
    <recommendedName>
        <fullName evidence="9">B3 domain-containing protein</fullName>
    </recommendedName>
</protein>
<evidence type="ECO:0000256" key="3">
    <source>
        <dbReference type="ARBA" id="ARBA00023125"/>
    </source>
</evidence>
<dbReference type="AlphaFoldDB" id="A0A5A7Q662"/>
<keyword evidence="5" id="KW-0539">Nucleus</keyword>
<gene>
    <name evidence="7" type="ORF">STAS_17245</name>
</gene>
<dbReference type="Pfam" id="PF03754">
    <property type="entry name" value="At2g31720-like"/>
    <property type="match status" value="1"/>
</dbReference>
<proteinExistence type="predicted"/>
<evidence type="ECO:0000313" key="7">
    <source>
        <dbReference type="EMBL" id="GER40564.1"/>
    </source>
</evidence>
<evidence type="ECO:0000256" key="1">
    <source>
        <dbReference type="ARBA" id="ARBA00004123"/>
    </source>
</evidence>
<evidence type="ECO:0000256" key="4">
    <source>
        <dbReference type="ARBA" id="ARBA00023163"/>
    </source>
</evidence>
<keyword evidence="4" id="KW-0804">Transcription</keyword>
<keyword evidence="2" id="KW-0805">Transcription regulation</keyword>
<sequence length="211" mass="23580">MASQSRVLPLPTYRDPNYDSDTSFENYYLNYAEEQQQNNRQTEGPEKNEIIDDTATSTPSGKKRRSAATPDNSLSPQSTVTETTQLQNGGPVLFARRVLRASDLNKKQHRLSLPCKQVMTSSLHKVFTETEIESLKRGKAVGTKLVDPAGDSHDGNVRLTQSGPTSYCYAVGKPWVRIVEKNGFGEGMVLQVRADREEETGKLRFILERGE</sequence>
<evidence type="ECO:0000256" key="2">
    <source>
        <dbReference type="ARBA" id="ARBA00023015"/>
    </source>
</evidence>
<dbReference type="PANTHER" id="PTHR31541">
    <property type="entry name" value="B3 DOMAIN PLANT PROTEIN-RELATED"/>
    <property type="match status" value="1"/>
</dbReference>
<organism evidence="7 8">
    <name type="scientific">Striga asiatica</name>
    <name type="common">Asiatic witchweed</name>
    <name type="synonym">Buchnera asiatica</name>
    <dbReference type="NCBI Taxonomy" id="4170"/>
    <lineage>
        <taxon>Eukaryota</taxon>
        <taxon>Viridiplantae</taxon>
        <taxon>Streptophyta</taxon>
        <taxon>Embryophyta</taxon>
        <taxon>Tracheophyta</taxon>
        <taxon>Spermatophyta</taxon>
        <taxon>Magnoliopsida</taxon>
        <taxon>eudicotyledons</taxon>
        <taxon>Gunneridae</taxon>
        <taxon>Pentapetalae</taxon>
        <taxon>asterids</taxon>
        <taxon>lamiids</taxon>
        <taxon>Lamiales</taxon>
        <taxon>Orobanchaceae</taxon>
        <taxon>Buchnereae</taxon>
        <taxon>Striga</taxon>
    </lineage>
</organism>
<dbReference type="EMBL" id="BKCP01005927">
    <property type="protein sequence ID" value="GER40564.1"/>
    <property type="molecule type" value="Genomic_DNA"/>
</dbReference>
<comment type="subcellular location">
    <subcellularLocation>
        <location evidence="1">Nucleus</location>
    </subcellularLocation>
</comment>
<evidence type="ECO:0000256" key="5">
    <source>
        <dbReference type="ARBA" id="ARBA00023242"/>
    </source>
</evidence>
<dbReference type="InterPro" id="IPR015300">
    <property type="entry name" value="DNA-bd_pseudobarrel_sf"/>
</dbReference>
<dbReference type="Proteomes" id="UP000325081">
    <property type="component" value="Unassembled WGS sequence"/>
</dbReference>
<evidence type="ECO:0008006" key="9">
    <source>
        <dbReference type="Google" id="ProtNLM"/>
    </source>
</evidence>
<evidence type="ECO:0000256" key="6">
    <source>
        <dbReference type="SAM" id="MobiDB-lite"/>
    </source>
</evidence>
<keyword evidence="8" id="KW-1185">Reference proteome</keyword>
<dbReference type="OrthoDB" id="1090008at2759"/>
<accession>A0A5A7Q662</accession>
<feature type="region of interest" description="Disordered" evidence="6">
    <location>
        <begin position="1"/>
        <end position="87"/>
    </location>
</feature>
<dbReference type="InterPro" id="IPR005508">
    <property type="entry name" value="At2g31720-like"/>
</dbReference>
<reference evidence="8" key="1">
    <citation type="journal article" date="2019" name="Curr. Biol.">
        <title>Genome Sequence of Striga asiatica Provides Insight into the Evolution of Plant Parasitism.</title>
        <authorList>
            <person name="Yoshida S."/>
            <person name="Kim S."/>
            <person name="Wafula E.K."/>
            <person name="Tanskanen J."/>
            <person name="Kim Y.M."/>
            <person name="Honaas L."/>
            <person name="Yang Z."/>
            <person name="Spallek T."/>
            <person name="Conn C.E."/>
            <person name="Ichihashi Y."/>
            <person name="Cheong K."/>
            <person name="Cui S."/>
            <person name="Der J.P."/>
            <person name="Gundlach H."/>
            <person name="Jiao Y."/>
            <person name="Hori C."/>
            <person name="Ishida J.K."/>
            <person name="Kasahara H."/>
            <person name="Kiba T."/>
            <person name="Kim M.S."/>
            <person name="Koo N."/>
            <person name="Laohavisit A."/>
            <person name="Lee Y.H."/>
            <person name="Lumba S."/>
            <person name="McCourt P."/>
            <person name="Mortimer J.C."/>
            <person name="Mutuku J.M."/>
            <person name="Nomura T."/>
            <person name="Sasaki-Sekimoto Y."/>
            <person name="Seto Y."/>
            <person name="Wang Y."/>
            <person name="Wakatake T."/>
            <person name="Sakakibara H."/>
            <person name="Demura T."/>
            <person name="Yamaguchi S."/>
            <person name="Yoneyama K."/>
            <person name="Manabe R.I."/>
            <person name="Nelson D.C."/>
            <person name="Schulman A.H."/>
            <person name="Timko M.P."/>
            <person name="dePamphilis C.W."/>
            <person name="Choi D."/>
            <person name="Shirasu K."/>
        </authorList>
    </citation>
    <scope>NUCLEOTIDE SEQUENCE [LARGE SCALE GENOMIC DNA]</scope>
    <source>
        <strain evidence="8">cv. UVA1</strain>
    </source>
</reference>
<evidence type="ECO:0000313" key="8">
    <source>
        <dbReference type="Proteomes" id="UP000325081"/>
    </source>
</evidence>
<dbReference type="GO" id="GO:0005634">
    <property type="term" value="C:nucleus"/>
    <property type="evidence" value="ECO:0007669"/>
    <property type="project" value="UniProtKB-SubCell"/>
</dbReference>
<dbReference type="Gene3D" id="2.40.330.10">
    <property type="entry name" value="DNA-binding pseudobarrel domain"/>
    <property type="match status" value="1"/>
</dbReference>
<keyword evidence="3" id="KW-0238">DNA-binding</keyword>
<comment type="caution">
    <text evidence="7">The sequence shown here is derived from an EMBL/GenBank/DDBJ whole genome shotgun (WGS) entry which is preliminary data.</text>
</comment>
<feature type="compositionally biased region" description="Polar residues" evidence="6">
    <location>
        <begin position="69"/>
        <end position="87"/>
    </location>
</feature>
<feature type="compositionally biased region" description="Polar residues" evidence="6">
    <location>
        <begin position="33"/>
        <end position="42"/>
    </location>
</feature>
<dbReference type="PANTHER" id="PTHR31541:SF60">
    <property type="entry name" value="TF-B3 DOMAIN-CONTAINING PROTEIN"/>
    <property type="match status" value="1"/>
</dbReference>
<dbReference type="GO" id="GO:0003677">
    <property type="term" value="F:DNA binding"/>
    <property type="evidence" value="ECO:0007669"/>
    <property type="project" value="UniProtKB-KW"/>
</dbReference>